<keyword evidence="6" id="KW-0349">Heme</keyword>
<dbReference type="GO" id="GO:0020037">
    <property type="term" value="F:heme binding"/>
    <property type="evidence" value="ECO:0007669"/>
    <property type="project" value="InterPro"/>
</dbReference>
<name>A0A6I9WGT5_9HYME</name>
<evidence type="ECO:0000256" key="13">
    <source>
        <dbReference type="ARBA" id="ARBA00023136"/>
    </source>
</evidence>
<dbReference type="KEGG" id="pbar:105422997"/>
<evidence type="ECO:0000256" key="1">
    <source>
        <dbReference type="ARBA" id="ARBA00001971"/>
    </source>
</evidence>
<comment type="function">
    <text evidence="2">May be involved in the metabolism of insect hormones and in the breakdown of synthetic insecticides.</text>
</comment>
<dbReference type="PRINTS" id="PR00385">
    <property type="entry name" value="P450"/>
</dbReference>
<dbReference type="GO" id="GO:0005506">
    <property type="term" value="F:iron ion binding"/>
    <property type="evidence" value="ECO:0007669"/>
    <property type="project" value="InterPro"/>
</dbReference>
<comment type="subcellular location">
    <subcellularLocation>
        <location evidence="4">Endoplasmic reticulum membrane</location>
        <topology evidence="4">Peripheral membrane protein</topology>
    </subcellularLocation>
    <subcellularLocation>
        <location evidence="3">Microsome membrane</location>
        <topology evidence="3">Peripheral membrane protein</topology>
    </subcellularLocation>
</comment>
<dbReference type="PANTHER" id="PTHR24291:SF189">
    <property type="entry name" value="CYTOCHROME P450 4C3-RELATED"/>
    <property type="match status" value="1"/>
</dbReference>
<keyword evidence="11" id="KW-0408">Iron</keyword>
<dbReference type="GO" id="GO:0016705">
    <property type="term" value="F:oxidoreductase activity, acting on paired donors, with incorporation or reduction of molecular oxygen"/>
    <property type="evidence" value="ECO:0007669"/>
    <property type="project" value="InterPro"/>
</dbReference>
<dbReference type="Proteomes" id="UP000504615">
    <property type="component" value="Unplaced"/>
</dbReference>
<keyword evidence="10" id="KW-0560">Oxidoreductase</keyword>
<evidence type="ECO:0000256" key="10">
    <source>
        <dbReference type="ARBA" id="ARBA00023002"/>
    </source>
</evidence>
<evidence type="ECO:0000256" key="11">
    <source>
        <dbReference type="ARBA" id="ARBA00023004"/>
    </source>
</evidence>
<keyword evidence="12" id="KW-0503">Monooxygenase</keyword>
<keyword evidence="14" id="KW-1185">Reference proteome</keyword>
<keyword evidence="8" id="KW-0256">Endoplasmic reticulum</keyword>
<dbReference type="GeneID" id="105422997"/>
<dbReference type="InterPro" id="IPR036396">
    <property type="entry name" value="Cyt_P450_sf"/>
</dbReference>
<evidence type="ECO:0000313" key="15">
    <source>
        <dbReference type="RefSeq" id="XP_011630919.2"/>
    </source>
</evidence>
<dbReference type="SUPFAM" id="SSF48264">
    <property type="entry name" value="Cytochrome P450"/>
    <property type="match status" value="1"/>
</dbReference>
<dbReference type="PANTHER" id="PTHR24291">
    <property type="entry name" value="CYTOCHROME P450 FAMILY 4"/>
    <property type="match status" value="1"/>
</dbReference>
<comment type="cofactor">
    <cofactor evidence="1">
        <name>heme</name>
        <dbReference type="ChEBI" id="CHEBI:30413"/>
    </cofactor>
</comment>
<evidence type="ECO:0000256" key="7">
    <source>
        <dbReference type="ARBA" id="ARBA00022723"/>
    </source>
</evidence>
<evidence type="ECO:0000256" key="9">
    <source>
        <dbReference type="ARBA" id="ARBA00022848"/>
    </source>
</evidence>
<dbReference type="GO" id="GO:0005789">
    <property type="term" value="C:endoplasmic reticulum membrane"/>
    <property type="evidence" value="ECO:0007669"/>
    <property type="project" value="UniProtKB-SubCell"/>
</dbReference>
<dbReference type="PRINTS" id="PR00464">
    <property type="entry name" value="EP450II"/>
</dbReference>
<evidence type="ECO:0000256" key="3">
    <source>
        <dbReference type="ARBA" id="ARBA00004174"/>
    </source>
</evidence>
<comment type="similarity">
    <text evidence="5">Belongs to the cytochrome P450 family.</text>
</comment>
<evidence type="ECO:0000256" key="12">
    <source>
        <dbReference type="ARBA" id="ARBA00023033"/>
    </source>
</evidence>
<dbReference type="InterPro" id="IPR050196">
    <property type="entry name" value="Cytochrome_P450_Monoox"/>
</dbReference>
<evidence type="ECO:0000256" key="8">
    <source>
        <dbReference type="ARBA" id="ARBA00022824"/>
    </source>
</evidence>
<evidence type="ECO:0000256" key="2">
    <source>
        <dbReference type="ARBA" id="ARBA00003690"/>
    </source>
</evidence>
<dbReference type="InterPro" id="IPR002402">
    <property type="entry name" value="Cyt_P450_E_grp-II"/>
</dbReference>
<accession>A0A6I9WGT5</accession>
<keyword evidence="7" id="KW-0479">Metal-binding</keyword>
<dbReference type="AlphaFoldDB" id="A0A6I9WGT5"/>
<keyword evidence="9" id="KW-0492">Microsome</keyword>
<dbReference type="OrthoDB" id="1470350at2759"/>
<protein>
    <submittedName>
        <fullName evidence="15">Cytochrome P450 4C1-like</fullName>
    </submittedName>
</protein>
<proteinExistence type="inferred from homology"/>
<feature type="non-terminal residue" evidence="15">
    <location>
        <position position="372"/>
    </location>
</feature>
<evidence type="ECO:0000256" key="4">
    <source>
        <dbReference type="ARBA" id="ARBA00004406"/>
    </source>
</evidence>
<reference evidence="15" key="1">
    <citation type="submission" date="2025-08" db="UniProtKB">
        <authorList>
            <consortium name="RefSeq"/>
        </authorList>
    </citation>
    <scope>IDENTIFICATION</scope>
</reference>
<dbReference type="RefSeq" id="XP_011630919.2">
    <property type="nucleotide sequence ID" value="XM_011632617.2"/>
</dbReference>
<dbReference type="InterPro" id="IPR001128">
    <property type="entry name" value="Cyt_P450"/>
</dbReference>
<dbReference type="Pfam" id="PF00067">
    <property type="entry name" value="p450"/>
    <property type="match status" value="1"/>
</dbReference>
<evidence type="ECO:0000256" key="6">
    <source>
        <dbReference type="ARBA" id="ARBA00022617"/>
    </source>
</evidence>
<organism evidence="14 15">
    <name type="scientific">Pogonomyrmex barbatus</name>
    <name type="common">red harvester ant</name>
    <dbReference type="NCBI Taxonomy" id="144034"/>
    <lineage>
        <taxon>Eukaryota</taxon>
        <taxon>Metazoa</taxon>
        <taxon>Ecdysozoa</taxon>
        <taxon>Arthropoda</taxon>
        <taxon>Hexapoda</taxon>
        <taxon>Insecta</taxon>
        <taxon>Pterygota</taxon>
        <taxon>Neoptera</taxon>
        <taxon>Endopterygota</taxon>
        <taxon>Hymenoptera</taxon>
        <taxon>Apocrita</taxon>
        <taxon>Aculeata</taxon>
        <taxon>Formicoidea</taxon>
        <taxon>Formicidae</taxon>
        <taxon>Myrmicinae</taxon>
        <taxon>Pogonomyrmex</taxon>
    </lineage>
</organism>
<sequence length="372" mass="43113">MFQVSQEDLWKLLITLFDQYYSILKVWFFFTPFVGIRHPDDIEIILGTSIHIEKSLIYNNLHPWLNTGLLTSGGNKWHSRRKILTPTFHFGILQQFADILITEGENMANSLKNTGDIIIKDLISFISEHTLNALCVTAMGISLQKLDSFQQEYRNAIHQISELLTYRVVRIWLYNDWVFSLTPKGRQQKRVLKVLHRFTEEIIAARKLYHEQINERLKNCNKNILVEGDNAETDTIKKKRLTIVDLLIAASRDGYLTDSDIKEEIDTFLVGGHDTTAMTISYVLLLLADHKDVQNRVREEVNAVMHESEGKFTMQSLQKLSYLERCIKETLRLYPVVYFISRVTSTDIKLQSYLVPAGTTLFISIYGVHRDP</sequence>
<evidence type="ECO:0000256" key="5">
    <source>
        <dbReference type="ARBA" id="ARBA00010617"/>
    </source>
</evidence>
<keyword evidence="13" id="KW-0472">Membrane</keyword>
<dbReference type="GO" id="GO:0004497">
    <property type="term" value="F:monooxygenase activity"/>
    <property type="evidence" value="ECO:0007669"/>
    <property type="project" value="UniProtKB-KW"/>
</dbReference>
<gene>
    <name evidence="15" type="primary">LOC105422997</name>
</gene>
<dbReference type="Gene3D" id="1.10.630.10">
    <property type="entry name" value="Cytochrome P450"/>
    <property type="match status" value="1"/>
</dbReference>
<evidence type="ECO:0000313" key="14">
    <source>
        <dbReference type="Proteomes" id="UP000504615"/>
    </source>
</evidence>